<dbReference type="RefSeq" id="WP_136401780.1">
    <property type="nucleotide sequence ID" value="NZ_SSNZ01000001.1"/>
</dbReference>
<evidence type="ECO:0000313" key="2">
    <source>
        <dbReference type="Proteomes" id="UP000307507"/>
    </source>
</evidence>
<keyword evidence="2" id="KW-1185">Reference proteome</keyword>
<protein>
    <submittedName>
        <fullName evidence="1">Uncharacterized protein</fullName>
    </submittedName>
</protein>
<organism evidence="1 2">
    <name type="scientific">Flavobacterium supellecticarium</name>
    <dbReference type="NCBI Taxonomy" id="2565924"/>
    <lineage>
        <taxon>Bacteria</taxon>
        <taxon>Pseudomonadati</taxon>
        <taxon>Bacteroidota</taxon>
        <taxon>Flavobacteriia</taxon>
        <taxon>Flavobacteriales</taxon>
        <taxon>Flavobacteriaceae</taxon>
        <taxon>Flavobacterium</taxon>
    </lineage>
</organism>
<gene>
    <name evidence="1" type="ORF">E6C50_03395</name>
</gene>
<dbReference type="AlphaFoldDB" id="A0A4S4A479"/>
<dbReference type="Proteomes" id="UP000307507">
    <property type="component" value="Unassembled WGS sequence"/>
</dbReference>
<accession>A0A4S4A479</accession>
<evidence type="ECO:0000313" key="1">
    <source>
        <dbReference type="EMBL" id="THF53257.1"/>
    </source>
</evidence>
<proteinExistence type="predicted"/>
<comment type="caution">
    <text evidence="1">The sequence shown here is derived from an EMBL/GenBank/DDBJ whole genome shotgun (WGS) entry which is preliminary data.</text>
</comment>
<name>A0A4S4A479_9FLAO</name>
<dbReference type="EMBL" id="SSNZ01000001">
    <property type="protein sequence ID" value="THF53257.1"/>
    <property type="molecule type" value="Genomic_DNA"/>
</dbReference>
<reference evidence="1 2" key="1">
    <citation type="submission" date="2019-04" db="EMBL/GenBank/DDBJ databases">
        <title>Flavobacterium sp. nov. isolated from construction timber.</title>
        <authorList>
            <person name="Lin S.-Y."/>
            <person name="Chang C.-T."/>
            <person name="Young C.-C."/>
        </authorList>
    </citation>
    <scope>NUCLEOTIDE SEQUENCE [LARGE SCALE GENOMIC DNA]</scope>
    <source>
        <strain evidence="1 2">CC-CTC003</strain>
    </source>
</reference>
<sequence>MLTMLYIFKTSVQSQKDARAISRIFEANSNIIHFNFDLEDCDKILRVKSESLKAPEIIALVSHLKHSYEEL</sequence>
<dbReference type="OrthoDB" id="1036397at2"/>